<evidence type="ECO:0000256" key="1">
    <source>
        <dbReference type="ARBA" id="ARBA00023157"/>
    </source>
</evidence>
<dbReference type="PROSITE" id="PS50240">
    <property type="entry name" value="TRYPSIN_DOM"/>
    <property type="match status" value="1"/>
</dbReference>
<dbReference type="AlphaFoldDB" id="A0A1J1HW03"/>
<dbReference type="InterPro" id="IPR001254">
    <property type="entry name" value="Trypsin_dom"/>
</dbReference>
<evidence type="ECO:0000256" key="3">
    <source>
        <dbReference type="SAM" id="SignalP"/>
    </source>
</evidence>
<dbReference type="SUPFAM" id="SSF50494">
    <property type="entry name" value="Trypsin-like serine proteases"/>
    <property type="match status" value="1"/>
</dbReference>
<dbReference type="Proteomes" id="UP000183832">
    <property type="component" value="Unassembled WGS sequence"/>
</dbReference>
<organism evidence="5 6">
    <name type="scientific">Clunio marinus</name>
    <dbReference type="NCBI Taxonomy" id="568069"/>
    <lineage>
        <taxon>Eukaryota</taxon>
        <taxon>Metazoa</taxon>
        <taxon>Ecdysozoa</taxon>
        <taxon>Arthropoda</taxon>
        <taxon>Hexapoda</taxon>
        <taxon>Insecta</taxon>
        <taxon>Pterygota</taxon>
        <taxon>Neoptera</taxon>
        <taxon>Endopterygota</taxon>
        <taxon>Diptera</taxon>
        <taxon>Nematocera</taxon>
        <taxon>Chironomoidea</taxon>
        <taxon>Chironomidae</taxon>
        <taxon>Clunio</taxon>
    </lineage>
</organism>
<dbReference type="SMART" id="SM00020">
    <property type="entry name" value="Tryp_SPc"/>
    <property type="match status" value="1"/>
</dbReference>
<dbReference type="InterPro" id="IPR001314">
    <property type="entry name" value="Peptidase_S1A"/>
</dbReference>
<proteinExistence type="inferred from homology"/>
<reference evidence="5 6" key="1">
    <citation type="submission" date="2015-04" db="EMBL/GenBank/DDBJ databases">
        <authorList>
            <person name="Syromyatnikov M.Y."/>
            <person name="Popov V.N."/>
        </authorList>
    </citation>
    <scope>NUCLEOTIDE SEQUENCE [LARGE SCALE GENOMIC DNA]</scope>
</reference>
<protein>
    <submittedName>
        <fullName evidence="5">CLUMA_CG004009, isoform A</fullName>
    </submittedName>
</protein>
<sequence length="314" mass="34445">MKKLVRIIFVFIFLSMSVSSETDSNQLWDEIDWSKVVPVQEIPGFWDGRENLQPFVPSRARSSRIVGGVVVQPNSHPYMVALLFAHSTGVSLCGGSLIARNQVLTSAHCMVGTTNCHVIAGAHDISTTEITQQRWRVFNLVTNPPSMFPNYNIHQDYNPSNFHNDIGILRMNTQAEINEAVQLTVFPSIGNFETFEGEIATVTGWGRISDNSQSTSSVLRSVQNNVITNNQCAAVYGNVIIESTLCMSTAGARGKCNQDAGGPLTVSRNGERIQIGIASFGAAVGCQQGYPSGYARITSFRQWLQERIIPSVEN</sequence>
<name>A0A1J1HW03_9DIPT</name>
<dbReference type="EMBL" id="CVRI01000018">
    <property type="protein sequence ID" value="CRK90321.1"/>
    <property type="molecule type" value="Genomic_DNA"/>
</dbReference>
<dbReference type="PANTHER" id="PTHR24250:SF50">
    <property type="entry name" value="PEPTIDASE S1 DOMAIN-CONTAINING PROTEIN"/>
    <property type="match status" value="1"/>
</dbReference>
<evidence type="ECO:0000259" key="4">
    <source>
        <dbReference type="PROSITE" id="PS50240"/>
    </source>
</evidence>
<dbReference type="PANTHER" id="PTHR24250">
    <property type="entry name" value="CHYMOTRYPSIN-RELATED"/>
    <property type="match status" value="1"/>
</dbReference>
<accession>A0A1J1HW03</accession>
<dbReference type="GO" id="GO:0004252">
    <property type="term" value="F:serine-type endopeptidase activity"/>
    <property type="evidence" value="ECO:0007669"/>
    <property type="project" value="InterPro"/>
</dbReference>
<dbReference type="PRINTS" id="PR00722">
    <property type="entry name" value="CHYMOTRYPSIN"/>
</dbReference>
<comment type="similarity">
    <text evidence="2">Belongs to the peptidase S1 family. CLIP subfamily.</text>
</comment>
<keyword evidence="1" id="KW-1015">Disulfide bond</keyword>
<evidence type="ECO:0000256" key="2">
    <source>
        <dbReference type="ARBA" id="ARBA00024195"/>
    </source>
</evidence>
<dbReference type="Pfam" id="PF00089">
    <property type="entry name" value="Trypsin"/>
    <property type="match status" value="1"/>
</dbReference>
<dbReference type="GO" id="GO:0006508">
    <property type="term" value="P:proteolysis"/>
    <property type="evidence" value="ECO:0007669"/>
    <property type="project" value="InterPro"/>
</dbReference>
<dbReference type="Gene3D" id="2.40.10.10">
    <property type="entry name" value="Trypsin-like serine proteases"/>
    <property type="match status" value="2"/>
</dbReference>
<feature type="chain" id="PRO_5013017939" evidence="3">
    <location>
        <begin position="21"/>
        <end position="314"/>
    </location>
</feature>
<keyword evidence="6" id="KW-1185">Reference proteome</keyword>
<dbReference type="OrthoDB" id="5597713at2759"/>
<gene>
    <name evidence="5" type="primary">similar to Brachyurin</name>
    <name evidence="5" type="ORF">CLUMA_CG004009</name>
</gene>
<feature type="domain" description="Peptidase S1" evidence="4">
    <location>
        <begin position="65"/>
        <end position="309"/>
    </location>
</feature>
<dbReference type="InterPro" id="IPR009003">
    <property type="entry name" value="Peptidase_S1_PA"/>
</dbReference>
<dbReference type="InterPro" id="IPR043504">
    <property type="entry name" value="Peptidase_S1_PA_chymotrypsin"/>
</dbReference>
<evidence type="ECO:0000313" key="5">
    <source>
        <dbReference type="EMBL" id="CRK90321.1"/>
    </source>
</evidence>
<dbReference type="STRING" id="568069.A0A1J1HW03"/>
<feature type="signal peptide" evidence="3">
    <location>
        <begin position="1"/>
        <end position="20"/>
    </location>
</feature>
<keyword evidence="3" id="KW-0732">Signal</keyword>
<evidence type="ECO:0000313" key="6">
    <source>
        <dbReference type="Proteomes" id="UP000183832"/>
    </source>
</evidence>
<dbReference type="CDD" id="cd00190">
    <property type="entry name" value="Tryp_SPc"/>
    <property type="match status" value="1"/>
</dbReference>